<dbReference type="eggNOG" id="COG2226">
    <property type="taxonomic scope" value="Bacteria"/>
</dbReference>
<feature type="domain" description="Methyltransferase" evidence="2">
    <location>
        <begin position="80"/>
        <end position="202"/>
    </location>
</feature>
<proteinExistence type="predicted"/>
<dbReference type="PANTHER" id="PTHR45277:SF1">
    <property type="entry name" value="EXPRESSED PROTEIN"/>
    <property type="match status" value="1"/>
</dbReference>
<dbReference type="InterPro" id="IPR029063">
    <property type="entry name" value="SAM-dependent_MTases_sf"/>
</dbReference>
<protein>
    <submittedName>
        <fullName evidence="3">Menaquinone biosynthesis methyltransferase ubiE</fullName>
        <ecNumber evidence="3">2.1.1.-</ecNumber>
    </submittedName>
</protein>
<dbReference type="CDD" id="cd02440">
    <property type="entry name" value="AdoMet_MTases"/>
    <property type="match status" value="1"/>
</dbReference>
<gene>
    <name evidence="3" type="primary">ubiE-B</name>
    <name evidence="3" type="ordered locus">SNE_A15350</name>
</gene>
<dbReference type="AlphaFoldDB" id="F8L5H0"/>
<dbReference type="Gene3D" id="3.40.50.150">
    <property type="entry name" value="Vaccinia Virus protein VP39"/>
    <property type="match status" value="1"/>
</dbReference>
<keyword evidence="1" id="KW-1133">Transmembrane helix</keyword>
<name>F8L5H0_SIMNZ</name>
<feature type="transmembrane region" description="Helical" evidence="1">
    <location>
        <begin position="13"/>
        <end position="32"/>
    </location>
</feature>
<dbReference type="EC" id="2.1.1.-" evidence="3"/>
<keyword evidence="3" id="KW-0489">Methyltransferase</keyword>
<dbReference type="PANTHER" id="PTHR45277">
    <property type="entry name" value="EXPRESSED PROTEIN"/>
    <property type="match status" value="1"/>
</dbReference>
<keyword evidence="3" id="KW-0808">Transferase</keyword>
<dbReference type="SUPFAM" id="SSF53335">
    <property type="entry name" value="S-adenosyl-L-methionine-dependent methyltransferases"/>
    <property type="match status" value="1"/>
</dbReference>
<dbReference type="GO" id="GO:0008168">
    <property type="term" value="F:methyltransferase activity"/>
    <property type="evidence" value="ECO:0007669"/>
    <property type="project" value="UniProtKB-KW"/>
</dbReference>
<dbReference type="STRING" id="331113.SNE_A15350"/>
<dbReference type="HOGENOM" id="CLU_076542_0_0_0"/>
<keyword evidence="4" id="KW-1185">Reference proteome</keyword>
<dbReference type="Pfam" id="PF13847">
    <property type="entry name" value="Methyltransf_31"/>
    <property type="match status" value="1"/>
</dbReference>
<dbReference type="OrthoDB" id="43862at2"/>
<reference key="1">
    <citation type="journal article" date="2011" name="Mol. Biol. Evol.">
        <title>Unity in variety -- the pan-genome of the Chlamydiae.</title>
        <authorList>
            <person name="Collingro A."/>
            <person name="Tischler P."/>
            <person name="Weinmaier T."/>
            <person name="Penz T."/>
            <person name="Heinz E."/>
            <person name="Brunham R.C."/>
            <person name="Read T.D."/>
            <person name="Bavoil P.M."/>
            <person name="Sachse K."/>
            <person name="Kahane S."/>
            <person name="Friedman M.G."/>
            <person name="Rattei T."/>
            <person name="Myers G.S.A."/>
            <person name="Horn M."/>
        </authorList>
    </citation>
    <scope>NUCLEOTIDE SEQUENCE</scope>
    <source>
        <strain>Z</strain>
    </source>
</reference>
<evidence type="ECO:0000313" key="3">
    <source>
        <dbReference type="EMBL" id="CCB89412.1"/>
    </source>
</evidence>
<organism evidence="3 4">
    <name type="scientific">Simkania negevensis (strain ATCC VR-1471 / DSM 27360 / Z)</name>
    <dbReference type="NCBI Taxonomy" id="331113"/>
    <lineage>
        <taxon>Bacteria</taxon>
        <taxon>Pseudomonadati</taxon>
        <taxon>Chlamydiota</taxon>
        <taxon>Chlamydiia</taxon>
        <taxon>Parachlamydiales</taxon>
        <taxon>Simkaniaceae</taxon>
        <taxon>Simkania</taxon>
    </lineage>
</organism>
<sequence>MDKAKYGIDAPKIVFYLGVGGAVGIVLGVFLWGFSVFISLPFLLASSIFVLEALWMLYSSLWGKFSQIDEMVLRLKLQGAEKVLDVGCGKGSLLIRVAKNLKEGKAYGVDIWRKQDLSKNSIEKTEKNIQIEGVKDRAEVQSADMRELPFKDGFFDCVVASLAIHNIETKSERNKALQEIDRVLKIGGSVAILDFQKLDELTQFFQTGYEVSLSPLQWKMFPPSRTLIAVKNR</sequence>
<evidence type="ECO:0000313" key="4">
    <source>
        <dbReference type="Proteomes" id="UP000000496"/>
    </source>
</evidence>
<feature type="transmembrane region" description="Helical" evidence="1">
    <location>
        <begin position="38"/>
        <end position="58"/>
    </location>
</feature>
<evidence type="ECO:0000259" key="2">
    <source>
        <dbReference type="Pfam" id="PF13847"/>
    </source>
</evidence>
<evidence type="ECO:0000256" key="1">
    <source>
        <dbReference type="SAM" id="Phobius"/>
    </source>
</evidence>
<keyword evidence="1" id="KW-0812">Transmembrane</keyword>
<keyword evidence="1" id="KW-0472">Membrane</keyword>
<dbReference type="RefSeq" id="WP_013943878.1">
    <property type="nucleotide sequence ID" value="NC_015713.1"/>
</dbReference>
<dbReference type="EMBL" id="FR872582">
    <property type="protein sequence ID" value="CCB89412.1"/>
    <property type="molecule type" value="Genomic_DNA"/>
</dbReference>
<dbReference type="Proteomes" id="UP000000496">
    <property type="component" value="Chromosome gsn.131"/>
</dbReference>
<accession>F8L5H0</accession>
<dbReference type="GO" id="GO:0032259">
    <property type="term" value="P:methylation"/>
    <property type="evidence" value="ECO:0007669"/>
    <property type="project" value="UniProtKB-KW"/>
</dbReference>
<dbReference type="InterPro" id="IPR025714">
    <property type="entry name" value="Methyltranfer_dom"/>
</dbReference>
<dbReference type="KEGG" id="sng:SNE_A15350"/>
<reference evidence="3 4" key="2">
    <citation type="journal article" date="2011" name="Mol. Biol. Evol.">
        <title>Unity in variety--the pan-genome of the Chlamydiae.</title>
        <authorList>
            <person name="Collingro A."/>
            <person name="Tischler P."/>
            <person name="Weinmaier T."/>
            <person name="Penz T."/>
            <person name="Heinz E."/>
            <person name="Brunham R.C."/>
            <person name="Read T.D."/>
            <person name="Bavoil P.M."/>
            <person name="Sachse K."/>
            <person name="Kahane S."/>
            <person name="Friedman M.G."/>
            <person name="Rattei T."/>
            <person name="Myers G.S."/>
            <person name="Horn M."/>
        </authorList>
    </citation>
    <scope>NUCLEOTIDE SEQUENCE [LARGE SCALE GENOMIC DNA]</scope>
    <source>
        <strain evidence="4">ATCC VR-1471 / Z</strain>
    </source>
</reference>